<keyword evidence="2" id="KW-0812">Transmembrane</keyword>
<feature type="region of interest" description="Disordered" evidence="1">
    <location>
        <begin position="299"/>
        <end position="335"/>
    </location>
</feature>
<accession>A0ABQ9I1B0</accession>
<feature type="compositionally biased region" description="Basic and acidic residues" evidence="1">
    <location>
        <begin position="324"/>
        <end position="335"/>
    </location>
</feature>
<evidence type="ECO:0000313" key="4">
    <source>
        <dbReference type="Proteomes" id="UP001159363"/>
    </source>
</evidence>
<comment type="caution">
    <text evidence="3">The sequence shown here is derived from an EMBL/GenBank/DDBJ whole genome shotgun (WGS) entry which is preliminary data.</text>
</comment>
<name>A0ABQ9I1B0_9NEOP</name>
<proteinExistence type="predicted"/>
<feature type="region of interest" description="Disordered" evidence="1">
    <location>
        <begin position="395"/>
        <end position="435"/>
    </location>
</feature>
<organism evidence="3 4">
    <name type="scientific">Dryococelus australis</name>
    <dbReference type="NCBI Taxonomy" id="614101"/>
    <lineage>
        <taxon>Eukaryota</taxon>
        <taxon>Metazoa</taxon>
        <taxon>Ecdysozoa</taxon>
        <taxon>Arthropoda</taxon>
        <taxon>Hexapoda</taxon>
        <taxon>Insecta</taxon>
        <taxon>Pterygota</taxon>
        <taxon>Neoptera</taxon>
        <taxon>Polyneoptera</taxon>
        <taxon>Phasmatodea</taxon>
        <taxon>Verophasmatodea</taxon>
        <taxon>Anareolatae</taxon>
        <taxon>Phasmatidae</taxon>
        <taxon>Eurycanthinae</taxon>
        <taxon>Dryococelus</taxon>
    </lineage>
</organism>
<evidence type="ECO:0000256" key="1">
    <source>
        <dbReference type="SAM" id="MobiDB-lite"/>
    </source>
</evidence>
<dbReference type="EMBL" id="JARBHB010000003">
    <property type="protein sequence ID" value="KAJ8890426.1"/>
    <property type="molecule type" value="Genomic_DNA"/>
</dbReference>
<feature type="region of interest" description="Disordered" evidence="1">
    <location>
        <begin position="1"/>
        <end position="36"/>
    </location>
</feature>
<keyword evidence="2" id="KW-1133">Transmembrane helix</keyword>
<gene>
    <name evidence="3" type="ORF">PR048_009934</name>
</gene>
<feature type="compositionally biased region" description="Basic and acidic residues" evidence="1">
    <location>
        <begin position="416"/>
        <end position="425"/>
    </location>
</feature>
<keyword evidence="2" id="KW-0472">Membrane</keyword>
<sequence length="435" mass="47891">MMREWSSAGMQGAEETGDLRENPHTSGIVRHDSHLRKSGNDPAGDWFTLGVLRLHSFRTDLATPTEASRIQFPDFRVWEALWMLLLAVGAGLAGFLGDLPLPLPLHSGAAPFSTQPFYNFCSQTVTRRSWVGVRHGIDPHSPPPLLVAERTGQWQAKGLTWRTWHLGPRLVLPSALSLTPPGAVVAKRLACSPPTRSNRAQSPAGSLPDFRMWESCRTMPLVGGPSQESPVSPAPLIPALLHTQLSHPRRLPRPHSSNLFTHSPYPSASNSGAVHDNEGHVCVQRTDVNVASLRGFRDGLSGQCRQRPSPRGNRTLANRPFTPAERDADHEPQYSLKEEESVDYFIIDWQVFLEEVLFSPPLHSTAASTSAHFTEHPFALKPTGVKRGECVATPERMSEKTGDPRENPPISGIVQHDSHIQKSGRDPAGTRTRFA</sequence>
<feature type="transmembrane region" description="Helical" evidence="2">
    <location>
        <begin position="77"/>
        <end position="97"/>
    </location>
</feature>
<evidence type="ECO:0000313" key="3">
    <source>
        <dbReference type="EMBL" id="KAJ8890426.1"/>
    </source>
</evidence>
<keyword evidence="4" id="KW-1185">Reference proteome</keyword>
<feature type="compositionally biased region" description="Basic and acidic residues" evidence="1">
    <location>
        <begin position="396"/>
        <end position="406"/>
    </location>
</feature>
<evidence type="ECO:0000256" key="2">
    <source>
        <dbReference type="SAM" id="Phobius"/>
    </source>
</evidence>
<dbReference type="Proteomes" id="UP001159363">
    <property type="component" value="Chromosome 3"/>
</dbReference>
<protein>
    <submittedName>
        <fullName evidence="3">Uncharacterized protein</fullName>
    </submittedName>
</protein>
<reference evidence="3 4" key="1">
    <citation type="submission" date="2023-02" db="EMBL/GenBank/DDBJ databases">
        <title>LHISI_Scaffold_Assembly.</title>
        <authorList>
            <person name="Stuart O.P."/>
            <person name="Cleave R."/>
            <person name="Magrath M.J.L."/>
            <person name="Mikheyev A.S."/>
        </authorList>
    </citation>
    <scope>NUCLEOTIDE SEQUENCE [LARGE SCALE GENOMIC DNA]</scope>
    <source>
        <strain evidence="3">Daus_M_001</strain>
        <tissue evidence="3">Leg muscle</tissue>
    </source>
</reference>